<proteinExistence type="predicted"/>
<protein>
    <submittedName>
        <fullName evidence="1">Uncharacterized protein</fullName>
    </submittedName>
</protein>
<evidence type="ECO:0000313" key="2">
    <source>
        <dbReference type="Proteomes" id="UP000176939"/>
    </source>
</evidence>
<name>A0A1F7X2F1_9BACT</name>
<reference evidence="1 2" key="1">
    <citation type="journal article" date="2016" name="Nat. Commun.">
        <title>Thousands of microbial genomes shed light on interconnected biogeochemical processes in an aquifer system.</title>
        <authorList>
            <person name="Anantharaman K."/>
            <person name="Brown C.T."/>
            <person name="Hug L.A."/>
            <person name="Sharon I."/>
            <person name="Castelle C.J."/>
            <person name="Probst A.J."/>
            <person name="Thomas B.C."/>
            <person name="Singh A."/>
            <person name="Wilkins M.J."/>
            <person name="Karaoz U."/>
            <person name="Brodie E.L."/>
            <person name="Williams K.H."/>
            <person name="Hubbard S.S."/>
            <person name="Banfield J.F."/>
        </authorList>
    </citation>
    <scope>NUCLEOTIDE SEQUENCE [LARGE SCALE GENOMIC DNA]</scope>
</reference>
<evidence type="ECO:0000313" key="1">
    <source>
        <dbReference type="EMBL" id="OGM09262.1"/>
    </source>
</evidence>
<comment type="caution">
    <text evidence="1">The sequence shown here is derived from an EMBL/GenBank/DDBJ whole genome shotgun (WGS) entry which is preliminary data.</text>
</comment>
<accession>A0A1F7X2F1</accession>
<dbReference type="EMBL" id="MGFQ01000024">
    <property type="protein sequence ID" value="OGM09262.1"/>
    <property type="molecule type" value="Genomic_DNA"/>
</dbReference>
<dbReference type="Proteomes" id="UP000176939">
    <property type="component" value="Unassembled WGS sequence"/>
</dbReference>
<dbReference type="AlphaFoldDB" id="A0A1F7X2F1"/>
<organism evidence="1 2">
    <name type="scientific">Candidatus Woesebacteria bacterium RBG_13_36_22</name>
    <dbReference type="NCBI Taxonomy" id="1802478"/>
    <lineage>
        <taxon>Bacteria</taxon>
        <taxon>Candidatus Woeseibacteriota</taxon>
    </lineage>
</organism>
<gene>
    <name evidence="1" type="ORF">A2Z67_04965</name>
</gene>
<sequence length="87" mass="10118">MRRFKVTSGIGKKFIYVSMLVDDLEERFGILSLRTNISVGFFKVTAFITIYGDDSRIEEWWKVADKSGKYFKIEEIILKEEEVKNGG</sequence>